<dbReference type="EMBL" id="OIVN01006403">
    <property type="protein sequence ID" value="SPD32408.1"/>
    <property type="molecule type" value="Genomic_DNA"/>
</dbReference>
<dbReference type="AlphaFoldDB" id="A0A2N9J6E6"/>
<reference evidence="3" key="1">
    <citation type="submission" date="2018-02" db="EMBL/GenBank/DDBJ databases">
        <authorList>
            <person name="Cohen D.B."/>
            <person name="Kent A.D."/>
        </authorList>
    </citation>
    <scope>NUCLEOTIDE SEQUENCE</scope>
</reference>
<evidence type="ECO:0000313" key="3">
    <source>
        <dbReference type="EMBL" id="SPD32408.1"/>
    </source>
</evidence>
<proteinExistence type="inferred from homology"/>
<evidence type="ECO:0000256" key="1">
    <source>
        <dbReference type="RuleBase" id="RU363098"/>
    </source>
</evidence>
<protein>
    <recommendedName>
        <fullName evidence="1">RNA-dependent RNA polymerase</fullName>
        <ecNumber evidence="1">2.7.7.48</ecNumber>
    </recommendedName>
</protein>
<sequence>MTETVKVDMVMNVVGCPSGGFSAGGGISSGITSGPLSGLVGRNPNLVELEDKLLAMQQPESKTREPPLLIQFRLFNNGCAVKGTLLVNKKLPPRTIQVRPSMIKVETDPKLLNIRTENSLEIVGTR</sequence>
<dbReference type="EC" id="2.7.7.48" evidence="1"/>
<comment type="function">
    <text evidence="1">Probably involved in the RNA silencing pathway and required for the generation of small interfering RNAs (siRNAs).</text>
</comment>
<organism evidence="3">
    <name type="scientific">Fagus sylvatica</name>
    <name type="common">Beechnut</name>
    <dbReference type="NCBI Taxonomy" id="28930"/>
    <lineage>
        <taxon>Eukaryota</taxon>
        <taxon>Viridiplantae</taxon>
        <taxon>Streptophyta</taxon>
        <taxon>Embryophyta</taxon>
        <taxon>Tracheophyta</taxon>
        <taxon>Spermatophyta</taxon>
        <taxon>Magnoliopsida</taxon>
        <taxon>eudicotyledons</taxon>
        <taxon>Gunneridae</taxon>
        <taxon>Pentapetalae</taxon>
        <taxon>rosids</taxon>
        <taxon>fabids</taxon>
        <taxon>Fagales</taxon>
        <taxon>Fagaceae</taxon>
        <taxon>Fagus</taxon>
    </lineage>
</organism>
<comment type="similarity">
    <text evidence="1">Belongs to the RdRP family.</text>
</comment>
<dbReference type="GO" id="GO:0003723">
    <property type="term" value="F:RNA binding"/>
    <property type="evidence" value="ECO:0007669"/>
    <property type="project" value="UniProtKB-KW"/>
</dbReference>
<name>A0A2N9J6E6_FAGSY</name>
<feature type="domain" description="RDRP core" evidence="2">
    <location>
        <begin position="62"/>
        <end position="124"/>
    </location>
</feature>
<dbReference type="GO" id="GO:0003968">
    <property type="term" value="F:RNA-directed RNA polymerase activity"/>
    <property type="evidence" value="ECO:0007669"/>
    <property type="project" value="UniProtKB-KW"/>
</dbReference>
<accession>A0A2N9J6E6</accession>
<keyword evidence="1" id="KW-0694">RNA-binding</keyword>
<keyword evidence="1" id="KW-0943">RNA-mediated gene silencing</keyword>
<evidence type="ECO:0000259" key="2">
    <source>
        <dbReference type="Pfam" id="PF05183"/>
    </source>
</evidence>
<keyword evidence="1" id="KW-0548">Nucleotidyltransferase</keyword>
<dbReference type="Pfam" id="PF05183">
    <property type="entry name" value="RdRP"/>
    <property type="match status" value="1"/>
</dbReference>
<keyword evidence="1" id="KW-0808">Transferase</keyword>
<keyword evidence="1" id="KW-0696">RNA-directed RNA polymerase</keyword>
<comment type="catalytic activity">
    <reaction evidence="1">
        <text>RNA(n) + a ribonucleoside 5'-triphosphate = RNA(n+1) + diphosphate</text>
        <dbReference type="Rhea" id="RHEA:21248"/>
        <dbReference type="Rhea" id="RHEA-COMP:14527"/>
        <dbReference type="Rhea" id="RHEA-COMP:17342"/>
        <dbReference type="ChEBI" id="CHEBI:33019"/>
        <dbReference type="ChEBI" id="CHEBI:61557"/>
        <dbReference type="ChEBI" id="CHEBI:140395"/>
        <dbReference type="EC" id="2.7.7.48"/>
    </reaction>
</comment>
<gene>
    <name evidence="3" type="ORF">FSB_LOCUS60290</name>
</gene>
<dbReference type="InterPro" id="IPR057596">
    <property type="entry name" value="RDRP_core"/>
</dbReference>
<dbReference type="GO" id="GO:0031047">
    <property type="term" value="P:regulatory ncRNA-mediated gene silencing"/>
    <property type="evidence" value="ECO:0007669"/>
    <property type="project" value="UniProtKB-KW"/>
</dbReference>